<evidence type="ECO:0000313" key="7">
    <source>
        <dbReference type="EMBL" id="RKM92035.1"/>
    </source>
</evidence>
<dbReference type="AlphaFoldDB" id="A0A3M8F6N1"/>
<feature type="transmembrane region" description="Helical" evidence="5">
    <location>
        <begin position="23"/>
        <end position="47"/>
    </location>
</feature>
<dbReference type="InterPro" id="IPR052714">
    <property type="entry name" value="MFS_Exporter"/>
</dbReference>
<reference evidence="7 8" key="1">
    <citation type="journal article" date="2014" name="Genome Announc.">
        <title>Draft Genome Sequence of Streptomyces fradiae ATCC 19609, a Strain Highly Sensitive to Antibiotics.</title>
        <authorList>
            <person name="Bekker O.B."/>
            <person name="Klimina K.M."/>
            <person name="Vatlin A.A."/>
            <person name="Zakharevich N.V."/>
            <person name="Kasianov A.S."/>
            <person name="Danilenko V.N."/>
        </authorList>
    </citation>
    <scope>NUCLEOTIDE SEQUENCE [LARGE SCALE GENOMIC DNA]</scope>
    <source>
        <strain evidence="7 8">ATCC 19609</strain>
    </source>
</reference>
<dbReference type="InterPro" id="IPR036259">
    <property type="entry name" value="MFS_trans_sf"/>
</dbReference>
<evidence type="ECO:0000313" key="8">
    <source>
        <dbReference type="Proteomes" id="UP000028058"/>
    </source>
</evidence>
<feature type="transmembrane region" description="Helical" evidence="5">
    <location>
        <begin position="307"/>
        <end position="329"/>
    </location>
</feature>
<proteinExistence type="predicted"/>
<keyword evidence="3 5" id="KW-1133">Transmembrane helix</keyword>
<evidence type="ECO:0000259" key="6">
    <source>
        <dbReference type="PROSITE" id="PS50850"/>
    </source>
</evidence>
<feature type="transmembrane region" description="Helical" evidence="5">
    <location>
        <begin position="148"/>
        <end position="169"/>
    </location>
</feature>
<dbReference type="Proteomes" id="UP000028058">
    <property type="component" value="Unassembled WGS sequence"/>
</dbReference>
<evidence type="ECO:0000256" key="3">
    <source>
        <dbReference type="ARBA" id="ARBA00022989"/>
    </source>
</evidence>
<evidence type="ECO:0000256" key="2">
    <source>
        <dbReference type="ARBA" id="ARBA00022692"/>
    </source>
</evidence>
<feature type="domain" description="Major facilitator superfamily (MFS) profile" evidence="6">
    <location>
        <begin position="22"/>
        <end position="393"/>
    </location>
</feature>
<dbReference type="GO" id="GO:0005886">
    <property type="term" value="C:plasma membrane"/>
    <property type="evidence" value="ECO:0007669"/>
    <property type="project" value="UniProtKB-SubCell"/>
</dbReference>
<protein>
    <submittedName>
        <fullName evidence="7">MFS transporter</fullName>
    </submittedName>
</protein>
<dbReference type="EMBL" id="JNAD02000015">
    <property type="protein sequence ID" value="RKM92035.1"/>
    <property type="molecule type" value="Genomic_DNA"/>
</dbReference>
<dbReference type="Gene3D" id="1.20.1250.20">
    <property type="entry name" value="MFS general substrate transporter like domains"/>
    <property type="match status" value="1"/>
</dbReference>
<feature type="transmembrane region" description="Helical" evidence="5">
    <location>
        <begin position="59"/>
        <end position="81"/>
    </location>
</feature>
<feature type="transmembrane region" description="Helical" evidence="5">
    <location>
        <begin position="88"/>
        <end position="106"/>
    </location>
</feature>
<dbReference type="InterPro" id="IPR011701">
    <property type="entry name" value="MFS"/>
</dbReference>
<gene>
    <name evidence="7" type="ORF">SFRA_026735</name>
</gene>
<feature type="transmembrane region" description="Helical" evidence="5">
    <location>
        <begin position="112"/>
        <end position="136"/>
    </location>
</feature>
<feature type="transmembrane region" description="Helical" evidence="5">
    <location>
        <begin position="249"/>
        <end position="269"/>
    </location>
</feature>
<comment type="subcellular location">
    <subcellularLocation>
        <location evidence="1">Cell membrane</location>
        <topology evidence="1">Multi-pass membrane protein</topology>
    </subcellularLocation>
</comment>
<evidence type="ECO:0000256" key="5">
    <source>
        <dbReference type="SAM" id="Phobius"/>
    </source>
</evidence>
<accession>A0A3M8F6N1</accession>
<feature type="transmembrane region" description="Helical" evidence="5">
    <location>
        <begin position="175"/>
        <end position="196"/>
    </location>
</feature>
<dbReference type="Pfam" id="PF07690">
    <property type="entry name" value="MFS_1"/>
    <property type="match status" value="1"/>
</dbReference>
<organism evidence="7 8">
    <name type="scientific">Streptomyces xinghaiensis</name>
    <dbReference type="NCBI Taxonomy" id="1038928"/>
    <lineage>
        <taxon>Bacteria</taxon>
        <taxon>Bacillati</taxon>
        <taxon>Actinomycetota</taxon>
        <taxon>Actinomycetes</taxon>
        <taxon>Kitasatosporales</taxon>
        <taxon>Streptomycetaceae</taxon>
        <taxon>Streptomyces</taxon>
    </lineage>
</organism>
<sequence length="411" mass="40968">MASSVGPEDRAAGARPRLVTRPLLLRFVTVIGSSASFFLLLSVVPAYAQNGPGGSSDKAGLATGVLMSATVVGELTAPWLAARCGYRLMLGAGLLLLGAPALALTMSQSMAWIAAVCCVRGLGFAFTLVAGGALTASLIPPERRGEGLALIGVMAGVPSLVGLPLGSWLAAHTGYGPVCWAAALIALVSIAAVPGLPGREAVSGPSLGIFAGARSGTLGRPTVVFAVTAVGAGIVVTFLPLAVAPGHSGAVTAALFAQPAAATASRWFAGRHSDRSGAAGLVVPGLVLSASGILVVALTGVPVAVVAGAAVFGVGFGITQSATITLMYSRVPASGYGTVSALWNVAYDAGMGFGAVGFGAVAGFTGYPWAFVLTALLMLTALVPARWDQTAAREQRVTNSEDQAVTAEGQR</sequence>
<keyword evidence="2 5" id="KW-0812">Transmembrane</keyword>
<evidence type="ECO:0000256" key="4">
    <source>
        <dbReference type="ARBA" id="ARBA00023136"/>
    </source>
</evidence>
<feature type="transmembrane region" description="Helical" evidence="5">
    <location>
        <begin position="341"/>
        <end position="361"/>
    </location>
</feature>
<keyword evidence="8" id="KW-1185">Reference proteome</keyword>
<comment type="caution">
    <text evidence="7">The sequence shown here is derived from an EMBL/GenBank/DDBJ whole genome shotgun (WGS) entry which is preliminary data.</text>
</comment>
<name>A0A3M8F6N1_9ACTN</name>
<dbReference type="PANTHER" id="PTHR23531">
    <property type="entry name" value="QUINOLENE RESISTANCE PROTEIN NORA"/>
    <property type="match status" value="1"/>
</dbReference>
<keyword evidence="4 5" id="KW-0472">Membrane</keyword>
<feature type="transmembrane region" description="Helical" evidence="5">
    <location>
        <begin position="281"/>
        <end position="301"/>
    </location>
</feature>
<dbReference type="OrthoDB" id="5189108at2"/>
<feature type="transmembrane region" description="Helical" evidence="5">
    <location>
        <begin position="367"/>
        <end position="387"/>
    </location>
</feature>
<dbReference type="PANTHER" id="PTHR23531:SF1">
    <property type="entry name" value="QUINOLENE RESISTANCE PROTEIN NORA"/>
    <property type="match status" value="1"/>
</dbReference>
<evidence type="ECO:0000256" key="1">
    <source>
        <dbReference type="ARBA" id="ARBA00004651"/>
    </source>
</evidence>
<dbReference type="RefSeq" id="WP_050363394.1">
    <property type="nucleotide sequence ID" value="NZ_CP134822.1"/>
</dbReference>
<dbReference type="SUPFAM" id="SSF103473">
    <property type="entry name" value="MFS general substrate transporter"/>
    <property type="match status" value="1"/>
</dbReference>
<feature type="transmembrane region" description="Helical" evidence="5">
    <location>
        <begin position="223"/>
        <end position="243"/>
    </location>
</feature>
<dbReference type="InterPro" id="IPR020846">
    <property type="entry name" value="MFS_dom"/>
</dbReference>
<dbReference type="GO" id="GO:0022857">
    <property type="term" value="F:transmembrane transporter activity"/>
    <property type="evidence" value="ECO:0007669"/>
    <property type="project" value="InterPro"/>
</dbReference>
<dbReference type="PROSITE" id="PS50850">
    <property type="entry name" value="MFS"/>
    <property type="match status" value="1"/>
</dbReference>